<reference evidence="2" key="1">
    <citation type="submission" date="2021-02" db="EMBL/GenBank/DDBJ databases">
        <authorList>
            <person name="Nowell W R."/>
        </authorList>
    </citation>
    <scope>NUCLEOTIDE SEQUENCE</scope>
</reference>
<dbReference type="InterPro" id="IPR056981">
    <property type="entry name" value="HEAT_ULK4_RUNKEL"/>
</dbReference>
<comment type="caution">
    <text evidence="2">The sequence shown here is derived from an EMBL/GenBank/DDBJ whole genome shotgun (WGS) entry which is preliminary data.</text>
</comment>
<organism evidence="2 4">
    <name type="scientific">Didymodactylos carnosus</name>
    <dbReference type="NCBI Taxonomy" id="1234261"/>
    <lineage>
        <taxon>Eukaryota</taxon>
        <taxon>Metazoa</taxon>
        <taxon>Spiralia</taxon>
        <taxon>Gnathifera</taxon>
        <taxon>Rotifera</taxon>
        <taxon>Eurotatoria</taxon>
        <taxon>Bdelloidea</taxon>
        <taxon>Philodinida</taxon>
        <taxon>Philodinidae</taxon>
        <taxon>Didymodactylos</taxon>
    </lineage>
</organism>
<dbReference type="Pfam" id="PF23606">
    <property type="entry name" value="HEAT_ULK4"/>
    <property type="match status" value="1"/>
</dbReference>
<feature type="domain" description="Serine/threonine-protein kinase ULK4/RUNKEL HEAT repeats" evidence="1">
    <location>
        <begin position="265"/>
        <end position="453"/>
    </location>
</feature>
<protein>
    <recommendedName>
        <fullName evidence="1">Serine/threonine-protein kinase ULK4/RUNKEL HEAT repeats domain-containing protein</fullName>
    </recommendedName>
</protein>
<accession>A0A814GRK8</accession>
<gene>
    <name evidence="2" type="ORF">GPM918_LOCUS13697</name>
    <name evidence="3" type="ORF">SRO942_LOCUS13697</name>
</gene>
<dbReference type="SUPFAM" id="SSF48371">
    <property type="entry name" value="ARM repeat"/>
    <property type="match status" value="1"/>
</dbReference>
<evidence type="ECO:0000313" key="3">
    <source>
        <dbReference type="EMBL" id="CAF3771330.1"/>
    </source>
</evidence>
<dbReference type="PANTHER" id="PTHR46240:SF1">
    <property type="entry name" value="SERINE_THREONINE-PROTEIN KINASE ULK4"/>
    <property type="match status" value="1"/>
</dbReference>
<evidence type="ECO:0000313" key="4">
    <source>
        <dbReference type="Proteomes" id="UP000663829"/>
    </source>
</evidence>
<dbReference type="Proteomes" id="UP000663829">
    <property type="component" value="Unassembled WGS sequence"/>
</dbReference>
<dbReference type="EMBL" id="CAJOBC010003191">
    <property type="protein sequence ID" value="CAF3771330.1"/>
    <property type="molecule type" value="Genomic_DNA"/>
</dbReference>
<dbReference type="PANTHER" id="PTHR46240">
    <property type="entry name" value="SER/THR PROTEIN KINASE ULK4"/>
    <property type="match status" value="1"/>
</dbReference>
<keyword evidence="4" id="KW-1185">Reference proteome</keyword>
<name>A0A814GRK8_9BILA</name>
<sequence>MKAARVLGIIFAKAKECTIQNGLTEILVSLTEAMRANAKETKFKLYLLQATGEIMVFIGIRDDFSIHHAACKIIENLFFISDKQSEKFATTEVALSLWTIYNTVANNEHMRSSALAALCHMGLSYGDVLQALVDKVTIKGDMFQTSTPKVLQYFVTLLAILAKKTKNRVLFIQDILPKMNILYENTHVLTRAKAYTLTNIILTTYNESIFILAEAKLFQAYERDVRRTFPEKDENDLIHDSLNRLTTLLSTLFGTVIDELLSGTEQTSARKPSPVKDSFKRLLPYFRVLSIVIGNSCIRSRIVNLTSIKKLFKLMTNVKMIAELNIELTKSSSSLTEIISCVSLTLDSLVRARELLNLFNEIIITDLLPLLNTYLSSTINDFIVLSLCVLNELLNELQTNDCVLTKNLQLNIRNELLQAFLIQVDRLLLKEEPIPVITLHFIQTLVNLEQIQCLDYIKKTKIIQNMFSLITQHKEKTIGALIQSTISCFNTMSEKANMIQIMIEN</sequence>
<evidence type="ECO:0000259" key="1">
    <source>
        <dbReference type="Pfam" id="PF23606"/>
    </source>
</evidence>
<evidence type="ECO:0000313" key="2">
    <source>
        <dbReference type="EMBL" id="CAF0999895.1"/>
    </source>
</evidence>
<dbReference type="InterPro" id="IPR016024">
    <property type="entry name" value="ARM-type_fold"/>
</dbReference>
<dbReference type="AlphaFoldDB" id="A0A814GRK8"/>
<proteinExistence type="predicted"/>
<dbReference type="InterPro" id="IPR045906">
    <property type="entry name" value="ULK4"/>
</dbReference>
<dbReference type="OrthoDB" id="24822at2759"/>
<feature type="non-terminal residue" evidence="2">
    <location>
        <position position="1"/>
    </location>
</feature>
<dbReference type="Proteomes" id="UP000681722">
    <property type="component" value="Unassembled WGS sequence"/>
</dbReference>
<dbReference type="EMBL" id="CAJNOQ010003191">
    <property type="protein sequence ID" value="CAF0999895.1"/>
    <property type="molecule type" value="Genomic_DNA"/>
</dbReference>